<dbReference type="EMBL" id="RIZI01000177">
    <property type="protein sequence ID" value="RNF60167.1"/>
    <property type="molecule type" value="Genomic_DNA"/>
</dbReference>
<proteinExistence type="predicted"/>
<dbReference type="GO" id="GO:0016740">
    <property type="term" value="F:transferase activity"/>
    <property type="evidence" value="ECO:0007669"/>
    <property type="project" value="UniProtKB-KW"/>
</dbReference>
<dbReference type="GO" id="GO:0005737">
    <property type="term" value="C:cytoplasm"/>
    <property type="evidence" value="ECO:0007669"/>
    <property type="project" value="TreeGrafter"/>
</dbReference>
<dbReference type="RefSeq" id="WP_123104551.1">
    <property type="nucleotide sequence ID" value="NZ_CP127527.1"/>
</dbReference>
<reference evidence="2" key="1">
    <citation type="submission" date="2018-10" db="EMBL/GenBank/DDBJ databases">
        <title>Acidithiobacillus sulfuriphilus sp. nov.: an extremely acidophilic sulfur-oxidizing chemolithotroph isolated from a neutral pH environment.</title>
        <authorList>
            <person name="Falagan C."/>
            <person name="Moya-Beltran A."/>
            <person name="Quatrini R."/>
            <person name="Johnson D.B."/>
        </authorList>
    </citation>
    <scope>NUCLEOTIDE SEQUENCE [LARGE SCALE GENOMIC DNA]</scope>
    <source>
        <strain evidence="2">CJ-2</strain>
    </source>
</reference>
<dbReference type="PROSITE" id="PS50404">
    <property type="entry name" value="GST_NTER"/>
    <property type="match status" value="1"/>
</dbReference>
<keyword evidence="2" id="KW-0808">Transferase</keyword>
<organism evidence="2">
    <name type="scientific">Acidithiobacillus sulfuriphilus</name>
    <dbReference type="NCBI Taxonomy" id="1867749"/>
    <lineage>
        <taxon>Bacteria</taxon>
        <taxon>Pseudomonadati</taxon>
        <taxon>Pseudomonadota</taxon>
        <taxon>Acidithiobacillia</taxon>
        <taxon>Acidithiobacillales</taxon>
        <taxon>Acidithiobacillaceae</taxon>
        <taxon>Acidithiobacillus</taxon>
    </lineage>
</organism>
<name>A0A3M8QVE2_9PROT</name>
<dbReference type="AlphaFoldDB" id="A0A3M8QVE2"/>
<gene>
    <name evidence="2" type="ORF">EC580_09725</name>
</gene>
<dbReference type="Gene3D" id="1.20.1050.10">
    <property type="match status" value="1"/>
</dbReference>
<dbReference type="PANTHER" id="PTHR43968">
    <property type="match status" value="1"/>
</dbReference>
<comment type="caution">
    <text evidence="2">The sequence shown here is derived from an EMBL/GenBank/DDBJ whole genome shotgun (WGS) entry which is preliminary data.</text>
</comment>
<evidence type="ECO:0000259" key="1">
    <source>
        <dbReference type="PROSITE" id="PS50404"/>
    </source>
</evidence>
<dbReference type="Gene3D" id="3.40.30.10">
    <property type="entry name" value="Glutaredoxin"/>
    <property type="match status" value="1"/>
</dbReference>
<dbReference type="Pfam" id="PF13409">
    <property type="entry name" value="GST_N_2"/>
    <property type="match status" value="1"/>
</dbReference>
<feature type="domain" description="GST N-terminal" evidence="1">
    <location>
        <begin position="1"/>
        <end position="78"/>
    </location>
</feature>
<protein>
    <submittedName>
        <fullName evidence="2">Glutathione S-transferase</fullName>
    </submittedName>
</protein>
<dbReference type="InterPro" id="IPR050983">
    <property type="entry name" value="GST_Omega/HSP26"/>
</dbReference>
<dbReference type="OrthoDB" id="9795329at2"/>
<evidence type="ECO:0000313" key="2">
    <source>
        <dbReference type="EMBL" id="RNF60167.1"/>
    </source>
</evidence>
<dbReference type="PANTHER" id="PTHR43968:SF6">
    <property type="entry name" value="GLUTATHIONE S-TRANSFERASE OMEGA"/>
    <property type="match status" value="1"/>
</dbReference>
<dbReference type="InterPro" id="IPR004045">
    <property type="entry name" value="Glutathione_S-Trfase_N"/>
</dbReference>
<accession>A0A3M8QVE2</accession>
<dbReference type="InterPro" id="IPR036249">
    <property type="entry name" value="Thioredoxin-like_sf"/>
</dbReference>
<sequence length="200" mass="22285">MRLFATQTSPYARKVRMVLMEKGIACDMEWVDLRASDHPALAHNPLGKVPVLLRNDGEPIYDSAVIVQFLEQFRPDPAIIPHDPEGRLRALRSEALSGGIMDATVAWVQEQRRSKDCQDQALLLRLRGKVVAGLTTLQQESAGWTHGRDLPVLPLQQIAAVAATAYVDLRAPDFLVQFPDLVAWLHSLHDRPSVAQTEPQ</sequence>
<dbReference type="SUPFAM" id="SSF52833">
    <property type="entry name" value="Thioredoxin-like"/>
    <property type="match status" value="1"/>
</dbReference>